<keyword evidence="3" id="KW-0227">DNA damage</keyword>
<keyword evidence="5" id="KW-0190">Covalent protein-DNA linkage</keyword>
<dbReference type="InterPro" id="IPR003738">
    <property type="entry name" value="SRAP"/>
</dbReference>
<comment type="caution">
    <text evidence="9">The sequence shown here is derived from an EMBL/GenBank/DDBJ whole genome shotgun (WGS) entry which is preliminary data.</text>
</comment>
<dbReference type="PANTHER" id="PTHR13604:SF0">
    <property type="entry name" value="ABASIC SITE PROCESSING PROTEIN HMCES"/>
    <property type="match status" value="1"/>
</dbReference>
<evidence type="ECO:0000313" key="10">
    <source>
        <dbReference type="Proteomes" id="UP000823844"/>
    </source>
</evidence>
<protein>
    <recommendedName>
        <fullName evidence="8">Abasic site processing protein</fullName>
        <ecNumber evidence="8">3.4.-.-</ecNumber>
    </recommendedName>
</protein>
<dbReference type="Pfam" id="PF02586">
    <property type="entry name" value="SRAP"/>
    <property type="match status" value="1"/>
</dbReference>
<comment type="similarity">
    <text evidence="1 8">Belongs to the SOS response-associated peptidase family.</text>
</comment>
<dbReference type="Gene3D" id="3.90.1680.10">
    <property type="entry name" value="SOS response associated peptidase-like"/>
    <property type="match status" value="1"/>
</dbReference>
<gene>
    <name evidence="9" type="ORF">H9806_07065</name>
</gene>
<reference evidence="9" key="2">
    <citation type="submission" date="2021-04" db="EMBL/GenBank/DDBJ databases">
        <authorList>
            <person name="Gilroy R."/>
        </authorList>
    </citation>
    <scope>NUCLEOTIDE SEQUENCE</scope>
    <source>
        <strain evidence="9">F6-686</strain>
    </source>
</reference>
<evidence type="ECO:0000256" key="8">
    <source>
        <dbReference type="RuleBase" id="RU364100"/>
    </source>
</evidence>
<evidence type="ECO:0000313" key="9">
    <source>
        <dbReference type="EMBL" id="MBU3828869.1"/>
    </source>
</evidence>
<dbReference type="SUPFAM" id="SSF143081">
    <property type="entry name" value="BB1717-like"/>
    <property type="match status" value="1"/>
</dbReference>
<proteinExistence type="inferred from homology"/>
<dbReference type="EC" id="3.4.-.-" evidence="8"/>
<dbReference type="EMBL" id="JAHLFT010000087">
    <property type="protein sequence ID" value="MBU3828869.1"/>
    <property type="molecule type" value="Genomic_DNA"/>
</dbReference>
<keyword evidence="2 8" id="KW-0645">Protease</keyword>
<name>A0A9E2KSZ7_9LACO</name>
<evidence type="ECO:0000256" key="4">
    <source>
        <dbReference type="ARBA" id="ARBA00022801"/>
    </source>
</evidence>
<dbReference type="AlphaFoldDB" id="A0A9E2KSZ7"/>
<keyword evidence="6" id="KW-0238">DNA-binding</keyword>
<sequence>MCHQFKLPTLAEISKYLKTDLDLPLIDPNFKIENTDIFPGKTAPVLLFKDNQLQLMQKKWGFASPKDQRLLFNARIERFYEPKPSMWDQAFARQRCLIITSEFYEYSSETYQAQNKKKYHKKYSFSDSDNPLTLIAGIYEQDHFAMVTTEPNQAMKPIHNRMPLVIKPAELRRWLFQNFTSLIDRTNFDLKVTSMPQK</sequence>
<dbReference type="GO" id="GO:0006508">
    <property type="term" value="P:proteolysis"/>
    <property type="evidence" value="ECO:0007669"/>
    <property type="project" value="UniProtKB-KW"/>
</dbReference>
<dbReference type="GO" id="GO:0016829">
    <property type="term" value="F:lyase activity"/>
    <property type="evidence" value="ECO:0007669"/>
    <property type="project" value="UniProtKB-KW"/>
</dbReference>
<dbReference type="GO" id="GO:0008233">
    <property type="term" value="F:peptidase activity"/>
    <property type="evidence" value="ECO:0007669"/>
    <property type="project" value="UniProtKB-KW"/>
</dbReference>
<dbReference type="GO" id="GO:0106300">
    <property type="term" value="P:protein-DNA covalent cross-linking repair"/>
    <property type="evidence" value="ECO:0007669"/>
    <property type="project" value="InterPro"/>
</dbReference>
<dbReference type="InterPro" id="IPR036590">
    <property type="entry name" value="SRAP-like"/>
</dbReference>
<dbReference type="GO" id="GO:0003697">
    <property type="term" value="F:single-stranded DNA binding"/>
    <property type="evidence" value="ECO:0007669"/>
    <property type="project" value="InterPro"/>
</dbReference>
<reference evidence="9" key="1">
    <citation type="journal article" date="2021" name="PeerJ">
        <title>Extensive microbial diversity within the chicken gut microbiome revealed by metagenomics and culture.</title>
        <authorList>
            <person name="Gilroy R."/>
            <person name="Ravi A."/>
            <person name="Getino M."/>
            <person name="Pursley I."/>
            <person name="Horton D.L."/>
            <person name="Alikhan N.F."/>
            <person name="Baker D."/>
            <person name="Gharbi K."/>
            <person name="Hall N."/>
            <person name="Watson M."/>
            <person name="Adriaenssens E.M."/>
            <person name="Foster-Nyarko E."/>
            <person name="Jarju S."/>
            <person name="Secka A."/>
            <person name="Antonio M."/>
            <person name="Oren A."/>
            <person name="Chaudhuri R.R."/>
            <person name="La Ragione R."/>
            <person name="Hildebrand F."/>
            <person name="Pallen M.J."/>
        </authorList>
    </citation>
    <scope>NUCLEOTIDE SEQUENCE</scope>
    <source>
        <strain evidence="9">F6-686</strain>
    </source>
</reference>
<keyword evidence="7" id="KW-0456">Lyase</keyword>
<keyword evidence="4 8" id="KW-0378">Hydrolase</keyword>
<evidence type="ECO:0000256" key="2">
    <source>
        <dbReference type="ARBA" id="ARBA00022670"/>
    </source>
</evidence>
<accession>A0A9E2KSZ7</accession>
<evidence type="ECO:0000256" key="1">
    <source>
        <dbReference type="ARBA" id="ARBA00008136"/>
    </source>
</evidence>
<evidence type="ECO:0000256" key="7">
    <source>
        <dbReference type="ARBA" id="ARBA00023239"/>
    </source>
</evidence>
<evidence type="ECO:0000256" key="6">
    <source>
        <dbReference type="ARBA" id="ARBA00023125"/>
    </source>
</evidence>
<evidence type="ECO:0000256" key="5">
    <source>
        <dbReference type="ARBA" id="ARBA00023124"/>
    </source>
</evidence>
<evidence type="ECO:0000256" key="3">
    <source>
        <dbReference type="ARBA" id="ARBA00022763"/>
    </source>
</evidence>
<dbReference type="PANTHER" id="PTHR13604">
    <property type="entry name" value="DC12-RELATED"/>
    <property type="match status" value="1"/>
</dbReference>
<dbReference type="Proteomes" id="UP000823844">
    <property type="component" value="Unassembled WGS sequence"/>
</dbReference>
<organism evidence="9 10">
    <name type="scientific">Candidatus Lactobacillus pullistercoris</name>
    <dbReference type="NCBI Taxonomy" id="2838636"/>
    <lineage>
        <taxon>Bacteria</taxon>
        <taxon>Bacillati</taxon>
        <taxon>Bacillota</taxon>
        <taxon>Bacilli</taxon>
        <taxon>Lactobacillales</taxon>
        <taxon>Lactobacillaceae</taxon>
        <taxon>Lactobacillus</taxon>
    </lineage>
</organism>